<comment type="pathway">
    <text evidence="2 12">Carbohydrate degradation; glycolysis; pyruvate from D-glyceraldehyde 3-phosphate: step 2/5.</text>
</comment>
<evidence type="ECO:0000256" key="9">
    <source>
        <dbReference type="ARBA" id="ARBA00022777"/>
    </source>
</evidence>
<proteinExistence type="inferred from homology"/>
<dbReference type="AlphaFoldDB" id="A0A7V1LJU8"/>
<dbReference type="FunFam" id="3.40.50.1260:FF:000006">
    <property type="entry name" value="Phosphoglycerate kinase"/>
    <property type="match status" value="1"/>
</dbReference>
<comment type="similarity">
    <text evidence="3 12 15">Belongs to the phosphoglycerate kinase family.</text>
</comment>
<protein>
    <recommendedName>
        <fullName evidence="6 12">Phosphoglycerate kinase</fullName>
        <ecNumber evidence="5 12">2.7.2.3</ecNumber>
    </recommendedName>
</protein>
<dbReference type="PANTHER" id="PTHR11406">
    <property type="entry name" value="PHOSPHOGLYCERATE KINASE"/>
    <property type="match status" value="1"/>
</dbReference>
<dbReference type="PRINTS" id="PR00477">
    <property type="entry name" value="PHGLYCKINASE"/>
</dbReference>
<evidence type="ECO:0000256" key="2">
    <source>
        <dbReference type="ARBA" id="ARBA00004838"/>
    </source>
</evidence>
<dbReference type="FunFam" id="3.40.50.1260:FF:000003">
    <property type="entry name" value="Phosphoglycerate kinase"/>
    <property type="match status" value="1"/>
</dbReference>
<dbReference type="HAMAP" id="MF_00145">
    <property type="entry name" value="Phosphoglyc_kinase"/>
    <property type="match status" value="1"/>
</dbReference>
<dbReference type="CDD" id="cd00318">
    <property type="entry name" value="Phosphoglycerate_kinase"/>
    <property type="match status" value="1"/>
</dbReference>
<keyword evidence="7 12" id="KW-0808">Transferase</keyword>
<dbReference type="GO" id="GO:0043531">
    <property type="term" value="F:ADP binding"/>
    <property type="evidence" value="ECO:0007669"/>
    <property type="project" value="TreeGrafter"/>
</dbReference>
<keyword evidence="8 12" id="KW-0547">Nucleotide-binding</keyword>
<feature type="binding site" evidence="12 14">
    <location>
        <position position="294"/>
    </location>
    <ligand>
        <name>ATP</name>
        <dbReference type="ChEBI" id="CHEBI:30616"/>
    </ligand>
</feature>
<feature type="binding site" evidence="12">
    <location>
        <position position="37"/>
    </location>
    <ligand>
        <name>substrate</name>
    </ligand>
</feature>
<keyword evidence="12" id="KW-0963">Cytoplasm</keyword>
<name>A0A7V1LJU8_CALAY</name>
<dbReference type="Pfam" id="PF00162">
    <property type="entry name" value="PGK"/>
    <property type="match status" value="1"/>
</dbReference>
<evidence type="ECO:0000256" key="14">
    <source>
        <dbReference type="PIRSR" id="PIRSR000724-2"/>
    </source>
</evidence>
<dbReference type="GO" id="GO:0006094">
    <property type="term" value="P:gluconeogenesis"/>
    <property type="evidence" value="ECO:0007669"/>
    <property type="project" value="TreeGrafter"/>
</dbReference>
<dbReference type="GO" id="GO:0004618">
    <property type="term" value="F:phosphoglycerate kinase activity"/>
    <property type="evidence" value="ECO:0007669"/>
    <property type="project" value="UniProtKB-UniRule"/>
</dbReference>
<organism evidence="16">
    <name type="scientific">Caldithrix abyssi</name>
    <dbReference type="NCBI Taxonomy" id="187145"/>
    <lineage>
        <taxon>Bacteria</taxon>
        <taxon>Pseudomonadati</taxon>
        <taxon>Calditrichota</taxon>
        <taxon>Calditrichia</taxon>
        <taxon>Calditrichales</taxon>
        <taxon>Calditrichaceae</taxon>
        <taxon>Caldithrix</taxon>
    </lineage>
</organism>
<evidence type="ECO:0000256" key="6">
    <source>
        <dbReference type="ARBA" id="ARBA00016471"/>
    </source>
</evidence>
<keyword evidence="11 12" id="KW-0324">Glycolysis</keyword>
<evidence type="ECO:0000256" key="7">
    <source>
        <dbReference type="ARBA" id="ARBA00022679"/>
    </source>
</evidence>
<accession>A0A7V1LJU8</accession>
<comment type="subcellular location">
    <subcellularLocation>
        <location evidence="12">Cytoplasm</location>
    </subcellularLocation>
</comment>
<dbReference type="PIRSF" id="PIRSF000724">
    <property type="entry name" value="Pgk"/>
    <property type="match status" value="1"/>
</dbReference>
<dbReference type="UniPathway" id="UPA00109">
    <property type="reaction ID" value="UER00185"/>
</dbReference>
<dbReference type="PANTHER" id="PTHR11406:SF23">
    <property type="entry name" value="PHOSPHOGLYCERATE KINASE 1, CHLOROPLASTIC-RELATED"/>
    <property type="match status" value="1"/>
</dbReference>
<gene>
    <name evidence="12" type="primary">pgk</name>
    <name evidence="16" type="ORF">ENJ10_01560</name>
</gene>
<comment type="subunit">
    <text evidence="4 12">Monomer.</text>
</comment>
<feature type="binding site" evidence="12 14">
    <location>
        <position position="325"/>
    </location>
    <ligand>
        <name>ATP</name>
        <dbReference type="ChEBI" id="CHEBI:30616"/>
    </ligand>
</feature>
<evidence type="ECO:0000256" key="1">
    <source>
        <dbReference type="ARBA" id="ARBA00000642"/>
    </source>
</evidence>
<dbReference type="InterPro" id="IPR036043">
    <property type="entry name" value="Phosphoglycerate_kinase_sf"/>
</dbReference>
<evidence type="ECO:0000256" key="3">
    <source>
        <dbReference type="ARBA" id="ARBA00008982"/>
    </source>
</evidence>
<dbReference type="EC" id="2.7.2.3" evidence="5 12"/>
<feature type="binding site" evidence="13">
    <location>
        <position position="37"/>
    </location>
    <ligand>
        <name>(2R)-3-phosphoglycerate</name>
        <dbReference type="ChEBI" id="CHEBI:58272"/>
    </ligand>
</feature>
<comment type="catalytic activity">
    <reaction evidence="1 12 15">
        <text>(2R)-3-phosphoglycerate + ATP = (2R)-3-phospho-glyceroyl phosphate + ADP</text>
        <dbReference type="Rhea" id="RHEA:14801"/>
        <dbReference type="ChEBI" id="CHEBI:30616"/>
        <dbReference type="ChEBI" id="CHEBI:57604"/>
        <dbReference type="ChEBI" id="CHEBI:58272"/>
        <dbReference type="ChEBI" id="CHEBI:456216"/>
        <dbReference type="EC" id="2.7.2.3"/>
    </reaction>
</comment>
<sequence length="398" mass="42789">MAKLTLDRLETAGKKVLVRCDFNVPLNEKQEITDDRRIQASLPTIRYILDQGGSAVLCSHLGRPKGEVVETMRLKPVAERLSRLLGREVIMAPDSIGAEVRQLKEALKPGQVLLLENLRFHKGETKNDPEMARQLAAGCDLYVNDAFGTAHRAHASTVGVTAFFERCAAGFLIARELKFLGEAIEKPQSPFVAILGGAKISGKIDVIKNLIGKVDVLLIGGGMAYTFLKAQGFEIGDSLLEEDKIELAREIIRETAGSKTELYLPEDVVAADRFDNEADRIVVESSQIPAGRMGLDIGPKTRGQFGQILKEARTIVWNGPMGVFEMPSFAVGTRAVAEAMAEATAAGAVTIVGGGDSAAAVSQFNMEERFSHISTGGGASLEFLEGKQLPGIAALTDI</sequence>
<dbReference type="InterPro" id="IPR015911">
    <property type="entry name" value="Phosphoglycerate_kinase_CS"/>
</dbReference>
<evidence type="ECO:0000256" key="13">
    <source>
        <dbReference type="PIRSR" id="PIRSR000724-1"/>
    </source>
</evidence>
<evidence type="ECO:0000256" key="5">
    <source>
        <dbReference type="ARBA" id="ARBA00013061"/>
    </source>
</evidence>
<dbReference type="GO" id="GO:0006096">
    <property type="term" value="P:glycolytic process"/>
    <property type="evidence" value="ECO:0007669"/>
    <property type="project" value="UniProtKB-UniRule"/>
</dbReference>
<keyword evidence="9 12" id="KW-0418">Kinase</keyword>
<keyword evidence="10 12" id="KW-0067">ATP-binding</keyword>
<reference evidence="16" key="1">
    <citation type="journal article" date="2020" name="mSystems">
        <title>Genome- and Community-Level Interaction Insights into Carbon Utilization and Element Cycling Functions of Hydrothermarchaeota in Hydrothermal Sediment.</title>
        <authorList>
            <person name="Zhou Z."/>
            <person name="Liu Y."/>
            <person name="Xu W."/>
            <person name="Pan J."/>
            <person name="Luo Z.H."/>
            <person name="Li M."/>
        </authorList>
    </citation>
    <scope>NUCLEOTIDE SEQUENCE [LARGE SCALE GENOMIC DNA]</scope>
    <source>
        <strain evidence="16">HyVt-456</strain>
    </source>
</reference>
<feature type="binding site" evidence="12">
    <location>
        <position position="119"/>
    </location>
    <ligand>
        <name>substrate</name>
    </ligand>
</feature>
<comment type="caution">
    <text evidence="16">The sequence shown here is derived from an EMBL/GenBank/DDBJ whole genome shotgun (WGS) entry which is preliminary data.</text>
</comment>
<feature type="binding site" evidence="12">
    <location>
        <position position="152"/>
    </location>
    <ligand>
        <name>substrate</name>
    </ligand>
</feature>
<dbReference type="InterPro" id="IPR001576">
    <property type="entry name" value="Phosphoglycerate_kinase"/>
</dbReference>
<evidence type="ECO:0000256" key="15">
    <source>
        <dbReference type="RuleBase" id="RU000532"/>
    </source>
</evidence>
<evidence type="ECO:0000256" key="4">
    <source>
        <dbReference type="ARBA" id="ARBA00011245"/>
    </source>
</evidence>
<feature type="binding site" evidence="13">
    <location>
        <position position="119"/>
    </location>
    <ligand>
        <name>(2R)-3-phosphoglycerate</name>
        <dbReference type="ChEBI" id="CHEBI:58272"/>
    </ligand>
</feature>
<dbReference type="InterPro" id="IPR015824">
    <property type="entry name" value="Phosphoglycerate_kinase_N"/>
</dbReference>
<dbReference type="GO" id="GO:0005829">
    <property type="term" value="C:cytosol"/>
    <property type="evidence" value="ECO:0007669"/>
    <property type="project" value="TreeGrafter"/>
</dbReference>
<feature type="binding site" evidence="12 13">
    <location>
        <begin position="21"/>
        <end position="23"/>
    </location>
    <ligand>
        <name>substrate</name>
    </ligand>
</feature>
<dbReference type="Gene3D" id="3.40.50.1260">
    <property type="entry name" value="Phosphoglycerate kinase, N-terminal domain"/>
    <property type="match status" value="2"/>
</dbReference>
<evidence type="ECO:0000256" key="12">
    <source>
        <dbReference type="HAMAP-Rule" id="MF_00145"/>
    </source>
</evidence>
<feature type="binding site" evidence="12 14">
    <location>
        <begin position="354"/>
        <end position="357"/>
    </location>
    <ligand>
        <name>ATP</name>
        <dbReference type="ChEBI" id="CHEBI:30616"/>
    </ligand>
</feature>
<dbReference type="GO" id="GO:0005524">
    <property type="term" value="F:ATP binding"/>
    <property type="evidence" value="ECO:0007669"/>
    <property type="project" value="UniProtKB-KW"/>
</dbReference>
<dbReference type="Proteomes" id="UP000886005">
    <property type="component" value="Unassembled WGS sequence"/>
</dbReference>
<evidence type="ECO:0000256" key="10">
    <source>
        <dbReference type="ARBA" id="ARBA00022840"/>
    </source>
</evidence>
<evidence type="ECO:0000256" key="11">
    <source>
        <dbReference type="ARBA" id="ARBA00023152"/>
    </source>
</evidence>
<feature type="binding site" evidence="12 14">
    <location>
        <position position="203"/>
    </location>
    <ligand>
        <name>ATP</name>
        <dbReference type="ChEBI" id="CHEBI:30616"/>
    </ligand>
</feature>
<dbReference type="PROSITE" id="PS00111">
    <property type="entry name" value="PGLYCERATE_KINASE"/>
    <property type="match status" value="1"/>
</dbReference>
<evidence type="ECO:0000256" key="8">
    <source>
        <dbReference type="ARBA" id="ARBA00022741"/>
    </source>
</evidence>
<evidence type="ECO:0000313" key="16">
    <source>
        <dbReference type="EMBL" id="HED09351.1"/>
    </source>
</evidence>
<feature type="binding site" evidence="13">
    <location>
        <position position="152"/>
    </location>
    <ligand>
        <name>(2R)-3-phosphoglycerate</name>
        <dbReference type="ChEBI" id="CHEBI:58272"/>
    </ligand>
</feature>
<dbReference type="SUPFAM" id="SSF53748">
    <property type="entry name" value="Phosphoglycerate kinase"/>
    <property type="match status" value="1"/>
</dbReference>
<dbReference type="EMBL" id="DRLD01000041">
    <property type="protein sequence ID" value="HED09351.1"/>
    <property type="molecule type" value="Genomic_DNA"/>
</dbReference>
<feature type="binding site" evidence="12 13">
    <location>
        <begin position="60"/>
        <end position="63"/>
    </location>
    <ligand>
        <name>substrate</name>
    </ligand>
</feature>